<keyword evidence="1" id="KW-1133">Transmembrane helix</keyword>
<gene>
    <name evidence="2" type="ORF">V6N11_048578</name>
</gene>
<evidence type="ECO:0000256" key="1">
    <source>
        <dbReference type="SAM" id="Phobius"/>
    </source>
</evidence>
<evidence type="ECO:0000313" key="2">
    <source>
        <dbReference type="EMBL" id="KAK8992499.1"/>
    </source>
</evidence>
<keyword evidence="1" id="KW-0472">Membrane</keyword>
<keyword evidence="1" id="KW-0812">Transmembrane</keyword>
<protein>
    <submittedName>
        <fullName evidence="2">Uncharacterized protein</fullName>
    </submittedName>
</protein>
<name>A0ABR2PVN5_9ROSI</name>
<dbReference type="EMBL" id="JBBPBN010000050">
    <property type="protein sequence ID" value="KAK8992499.1"/>
    <property type="molecule type" value="Genomic_DNA"/>
</dbReference>
<proteinExistence type="predicted"/>
<evidence type="ECO:0000313" key="3">
    <source>
        <dbReference type="Proteomes" id="UP001396334"/>
    </source>
</evidence>
<accession>A0ABR2PVN5</accession>
<organism evidence="2 3">
    <name type="scientific">Hibiscus sabdariffa</name>
    <name type="common">roselle</name>
    <dbReference type="NCBI Taxonomy" id="183260"/>
    <lineage>
        <taxon>Eukaryota</taxon>
        <taxon>Viridiplantae</taxon>
        <taxon>Streptophyta</taxon>
        <taxon>Embryophyta</taxon>
        <taxon>Tracheophyta</taxon>
        <taxon>Spermatophyta</taxon>
        <taxon>Magnoliopsida</taxon>
        <taxon>eudicotyledons</taxon>
        <taxon>Gunneridae</taxon>
        <taxon>Pentapetalae</taxon>
        <taxon>rosids</taxon>
        <taxon>malvids</taxon>
        <taxon>Malvales</taxon>
        <taxon>Malvaceae</taxon>
        <taxon>Malvoideae</taxon>
        <taxon>Hibiscus</taxon>
    </lineage>
</organism>
<keyword evidence="3" id="KW-1185">Reference proteome</keyword>
<sequence>MFEEKARSCSFPDELVGLNLALACFDAIIAILAFTQLARIHSRNTQLGWTRQKAKLGGLSEQRNAHDPSDTA</sequence>
<comment type="caution">
    <text evidence="2">The sequence shown here is derived from an EMBL/GenBank/DDBJ whole genome shotgun (WGS) entry which is preliminary data.</text>
</comment>
<dbReference type="Proteomes" id="UP001396334">
    <property type="component" value="Unassembled WGS sequence"/>
</dbReference>
<reference evidence="2 3" key="1">
    <citation type="journal article" date="2024" name="G3 (Bethesda)">
        <title>Genome assembly of Hibiscus sabdariffa L. provides insights into metabolisms of medicinal natural products.</title>
        <authorList>
            <person name="Kim T."/>
        </authorList>
    </citation>
    <scope>NUCLEOTIDE SEQUENCE [LARGE SCALE GENOMIC DNA]</scope>
    <source>
        <strain evidence="2">TK-2024</strain>
        <tissue evidence="2">Old leaves</tissue>
    </source>
</reference>
<feature type="transmembrane region" description="Helical" evidence="1">
    <location>
        <begin position="15"/>
        <end position="34"/>
    </location>
</feature>